<evidence type="ECO:0000313" key="2">
    <source>
        <dbReference type="Proteomes" id="UP000253606"/>
    </source>
</evidence>
<evidence type="ECO:0000313" key="1">
    <source>
        <dbReference type="EMBL" id="AXC10157.1"/>
    </source>
</evidence>
<dbReference type="Proteomes" id="UP000253606">
    <property type="component" value="Chromosome"/>
</dbReference>
<dbReference type="KEGG" id="abas:ACPOL_0796"/>
<organism evidence="1 2">
    <name type="scientific">Acidisarcina polymorpha</name>
    <dbReference type="NCBI Taxonomy" id="2211140"/>
    <lineage>
        <taxon>Bacteria</taxon>
        <taxon>Pseudomonadati</taxon>
        <taxon>Acidobacteriota</taxon>
        <taxon>Terriglobia</taxon>
        <taxon>Terriglobales</taxon>
        <taxon>Acidobacteriaceae</taxon>
        <taxon>Acidisarcina</taxon>
    </lineage>
</organism>
<reference evidence="1 2" key="1">
    <citation type="journal article" date="2018" name="Front. Microbiol.">
        <title>Hydrolytic Capabilities as a Key to Environmental Success: Chitinolytic and Cellulolytic Acidobacteria From Acidic Sub-arctic Soils and Boreal Peatlands.</title>
        <authorList>
            <person name="Belova S.E."/>
            <person name="Ravin N.V."/>
            <person name="Pankratov T.A."/>
            <person name="Rakitin A.L."/>
            <person name="Ivanova A.A."/>
            <person name="Beletsky A.V."/>
            <person name="Mardanov A.V."/>
            <person name="Sinninghe Damste J.S."/>
            <person name="Dedysh S.N."/>
        </authorList>
    </citation>
    <scope>NUCLEOTIDE SEQUENCE [LARGE SCALE GENOMIC DNA]</scope>
    <source>
        <strain evidence="1 2">SBC82</strain>
    </source>
</reference>
<accession>A0A2Z5FUH8</accession>
<keyword evidence="2" id="KW-1185">Reference proteome</keyword>
<dbReference type="EMBL" id="CP030840">
    <property type="protein sequence ID" value="AXC10157.1"/>
    <property type="molecule type" value="Genomic_DNA"/>
</dbReference>
<protein>
    <submittedName>
        <fullName evidence="1">Uncharacterized protein</fullName>
    </submittedName>
</protein>
<proteinExistence type="predicted"/>
<name>A0A2Z5FUH8_9BACT</name>
<sequence>MFWEQLNHEETTTVDNLRGQAWHSQYNGYSLRRDPHSFDSTSGRSSG</sequence>
<dbReference type="AlphaFoldDB" id="A0A2Z5FUH8"/>
<gene>
    <name evidence="1" type="ORF">ACPOL_0796</name>
</gene>